<dbReference type="Proteomes" id="UP000095607">
    <property type="component" value="Chromosome"/>
</dbReference>
<accession>A0ABM6E2X4</accession>
<evidence type="ECO:0000313" key="2">
    <source>
        <dbReference type="Proteomes" id="UP000095607"/>
    </source>
</evidence>
<proteinExistence type="predicted"/>
<evidence type="ECO:0000313" key="1">
    <source>
        <dbReference type="EMBL" id="AOV01715.1"/>
    </source>
</evidence>
<reference evidence="1 2" key="1">
    <citation type="submission" date="2016-09" db="EMBL/GenBank/DDBJ databases">
        <title>Complete genome sequence of Deltia acidovorans CM13 isolated from murine proximal colonic tissue.</title>
        <authorList>
            <person name="Saffarian A."/>
        </authorList>
    </citation>
    <scope>NUCLEOTIDE SEQUENCE [LARGE SCALE GENOMIC DNA]</scope>
    <source>
        <strain evidence="1 2">CM13</strain>
    </source>
</reference>
<protein>
    <recommendedName>
        <fullName evidence="3">Transposase</fullName>
    </recommendedName>
</protein>
<organism evidence="1 2">
    <name type="scientific">Delftia tsuruhatensis</name>
    <dbReference type="NCBI Taxonomy" id="180282"/>
    <lineage>
        <taxon>Bacteria</taxon>
        <taxon>Pseudomonadati</taxon>
        <taxon>Pseudomonadota</taxon>
        <taxon>Betaproteobacteria</taxon>
        <taxon>Burkholderiales</taxon>
        <taxon>Comamonadaceae</taxon>
        <taxon>Delftia</taxon>
    </lineage>
</organism>
<evidence type="ECO:0008006" key="3">
    <source>
        <dbReference type="Google" id="ProtNLM"/>
    </source>
</evidence>
<gene>
    <name evidence="1" type="ORF">BI380_10285</name>
</gene>
<dbReference type="EMBL" id="CP017420">
    <property type="protein sequence ID" value="AOV01715.1"/>
    <property type="molecule type" value="Genomic_DNA"/>
</dbReference>
<sequence>MAVLMRWTCESVTKLKIRRADSAAAVAIARGLRMAVFLGRRGQRRKFRPDQVPVIRTQILETSLGVFSIERSSQRGASDTETAHDLVEVLLVYPQLLGQGATVLWGVVRDRHADHSNDSLDASQAIS</sequence>
<name>A0ABM6E2X4_9BURK</name>
<keyword evidence="2" id="KW-1185">Reference proteome</keyword>